<gene>
    <name evidence="1" type="ORF">ISREJYDI_CDS0120</name>
</gene>
<dbReference type="Proteomes" id="UP001447006">
    <property type="component" value="Segment"/>
</dbReference>
<evidence type="ECO:0000313" key="2">
    <source>
        <dbReference type="Proteomes" id="UP001447006"/>
    </source>
</evidence>
<protein>
    <submittedName>
        <fullName evidence="1">Head fiber protein</fullName>
    </submittedName>
</protein>
<proteinExistence type="predicted"/>
<dbReference type="EMBL" id="PP551948">
    <property type="protein sequence ID" value="WYN05084.1"/>
    <property type="molecule type" value="Genomic_DNA"/>
</dbReference>
<name>A0AAX4MVU1_9CAUD</name>
<sequence>MTTPVEQYELVAQLGLLEGIKAGAFVDSGQAAAITALTTITTVDAIDPATTMALVNEVKAKVNAIIAALKA</sequence>
<keyword evidence="2" id="KW-1185">Reference proteome</keyword>
<accession>A0AAX4MVU1</accession>
<organism evidence="1 2">
    <name type="scientific">Pseudomonas phage UNO-G1W1</name>
    <dbReference type="NCBI Taxonomy" id="3136609"/>
    <lineage>
        <taxon>Viruses</taxon>
        <taxon>Duplodnaviria</taxon>
        <taxon>Heunggongvirae</taxon>
        <taxon>Uroviricota</taxon>
        <taxon>Caudoviricetes</taxon>
        <taxon>Vandenendeviridae</taxon>
        <taxon>Gorskivirinae</taxon>
        <taxon>Omahavirus</taxon>
        <taxon>Omahavirus UNOG1W1</taxon>
    </lineage>
</organism>
<evidence type="ECO:0000313" key="1">
    <source>
        <dbReference type="EMBL" id="WYN05084.1"/>
    </source>
</evidence>
<reference evidence="1 2" key="1">
    <citation type="submission" date="2024-03" db="EMBL/GenBank/DDBJ databases">
        <title>Complete Genome Sequence of a Pseudomonas fluorescens Bacteriophage UNO-G1W1 isolated from freshwater ice in Nebraska.</title>
        <authorList>
            <person name="Neville A.J."/>
            <person name="Schulze T.T."/>
            <person name="Davis P.H."/>
        </authorList>
    </citation>
    <scope>NUCLEOTIDE SEQUENCE [LARGE SCALE GENOMIC DNA]</scope>
</reference>